<dbReference type="CDD" id="cd09209">
    <property type="entry name" value="Lumazine_synthase-I"/>
    <property type="match status" value="1"/>
</dbReference>
<organism evidence="9 10">
    <name type="scientific">Desulfosporosinus meridiei (strain ATCC BAA-275 / DSM 13257 / KCTC 12902 / NCIMB 13706 / S10)</name>
    <dbReference type="NCBI Taxonomy" id="768704"/>
    <lineage>
        <taxon>Bacteria</taxon>
        <taxon>Bacillati</taxon>
        <taxon>Bacillota</taxon>
        <taxon>Clostridia</taxon>
        <taxon>Eubacteriales</taxon>
        <taxon>Desulfitobacteriaceae</taxon>
        <taxon>Desulfosporosinus</taxon>
    </lineage>
</organism>
<dbReference type="EMBL" id="CP003629">
    <property type="protein sequence ID" value="AFQ44460.1"/>
    <property type="molecule type" value="Genomic_DNA"/>
</dbReference>
<dbReference type="GO" id="GO:0000906">
    <property type="term" value="F:6,7-dimethyl-8-ribityllumazine synthase activity"/>
    <property type="evidence" value="ECO:0007669"/>
    <property type="project" value="UniProtKB-UniRule"/>
</dbReference>
<dbReference type="OrthoDB" id="9809709at2"/>
<evidence type="ECO:0000313" key="10">
    <source>
        <dbReference type="Proteomes" id="UP000005262"/>
    </source>
</evidence>
<evidence type="ECO:0000256" key="1">
    <source>
        <dbReference type="ARBA" id="ARBA00004917"/>
    </source>
</evidence>
<protein>
    <recommendedName>
        <fullName evidence="7 8">6,7-dimethyl-8-ribityllumazine synthase</fullName>
        <shortName evidence="8">DMRL synthase</shortName>
        <shortName evidence="8">LS</shortName>
        <shortName evidence="8">Lumazine synthase</shortName>
        <ecNumber evidence="3 8">2.5.1.78</ecNumber>
    </recommendedName>
</protein>
<gene>
    <name evidence="8" type="primary">ribH</name>
    <name evidence="9" type="ordered locus">Desmer_2544</name>
</gene>
<dbReference type="FunFam" id="3.40.50.960:FF:000001">
    <property type="entry name" value="6,7-dimethyl-8-ribityllumazine synthase"/>
    <property type="match status" value="1"/>
</dbReference>
<evidence type="ECO:0000256" key="6">
    <source>
        <dbReference type="ARBA" id="ARBA00048785"/>
    </source>
</evidence>
<evidence type="ECO:0000313" key="9">
    <source>
        <dbReference type="EMBL" id="AFQ44460.1"/>
    </source>
</evidence>
<dbReference type="GO" id="GO:0005829">
    <property type="term" value="C:cytosol"/>
    <property type="evidence" value="ECO:0007669"/>
    <property type="project" value="TreeGrafter"/>
</dbReference>
<dbReference type="Gene3D" id="3.40.50.960">
    <property type="entry name" value="Lumazine/riboflavin synthase"/>
    <property type="match status" value="1"/>
</dbReference>
<dbReference type="InterPro" id="IPR036467">
    <property type="entry name" value="LS/RS_sf"/>
</dbReference>
<dbReference type="STRING" id="768704.Desmer_2544"/>
<dbReference type="InterPro" id="IPR034964">
    <property type="entry name" value="LS"/>
</dbReference>
<dbReference type="InterPro" id="IPR002180">
    <property type="entry name" value="LS/RS"/>
</dbReference>
<feature type="binding site" evidence="8">
    <location>
        <position position="113"/>
    </location>
    <ligand>
        <name>5-amino-6-(D-ribitylamino)uracil</name>
        <dbReference type="ChEBI" id="CHEBI:15934"/>
    </ligand>
</feature>
<dbReference type="Proteomes" id="UP000005262">
    <property type="component" value="Chromosome"/>
</dbReference>
<dbReference type="eggNOG" id="COG0054">
    <property type="taxonomic scope" value="Bacteria"/>
</dbReference>
<name>J7IS26_DESMD</name>
<evidence type="ECO:0000256" key="3">
    <source>
        <dbReference type="ARBA" id="ARBA00012664"/>
    </source>
</evidence>
<feature type="binding site" evidence="8">
    <location>
        <begin position="80"/>
        <end position="82"/>
    </location>
    <ligand>
        <name>5-amino-6-(D-ribitylamino)uracil</name>
        <dbReference type="ChEBI" id="CHEBI:15934"/>
    </ligand>
</feature>
<dbReference type="NCBIfam" id="NF000812">
    <property type="entry name" value="PRK00061.1-4"/>
    <property type="match status" value="1"/>
</dbReference>
<keyword evidence="5 8" id="KW-0808">Transferase</keyword>
<feature type="active site" description="Proton donor" evidence="8">
    <location>
        <position position="88"/>
    </location>
</feature>
<keyword evidence="4 8" id="KW-0686">Riboflavin biosynthesis</keyword>
<dbReference type="NCBIfam" id="TIGR00114">
    <property type="entry name" value="lumazine-synth"/>
    <property type="match status" value="1"/>
</dbReference>
<comment type="similarity">
    <text evidence="2 8">Belongs to the DMRL synthase family.</text>
</comment>
<comment type="function">
    <text evidence="8">Catalyzes the formation of 6,7-dimethyl-8-ribityllumazine by condensation of 5-amino-6-(D-ribitylamino)uracil with 3,4-dihydroxy-2-butanone 4-phosphate. This is the penultimate step in the biosynthesis of riboflavin.</text>
</comment>
<feature type="binding site" evidence="8">
    <location>
        <begin position="56"/>
        <end position="58"/>
    </location>
    <ligand>
        <name>5-amino-6-(D-ribitylamino)uracil</name>
        <dbReference type="ChEBI" id="CHEBI:15934"/>
    </ligand>
</feature>
<evidence type="ECO:0000256" key="8">
    <source>
        <dbReference type="HAMAP-Rule" id="MF_00178"/>
    </source>
</evidence>
<comment type="catalytic activity">
    <reaction evidence="6 8">
        <text>(2S)-2-hydroxy-3-oxobutyl phosphate + 5-amino-6-(D-ribitylamino)uracil = 6,7-dimethyl-8-(1-D-ribityl)lumazine + phosphate + 2 H2O + H(+)</text>
        <dbReference type="Rhea" id="RHEA:26152"/>
        <dbReference type="ChEBI" id="CHEBI:15377"/>
        <dbReference type="ChEBI" id="CHEBI:15378"/>
        <dbReference type="ChEBI" id="CHEBI:15934"/>
        <dbReference type="ChEBI" id="CHEBI:43474"/>
        <dbReference type="ChEBI" id="CHEBI:58201"/>
        <dbReference type="ChEBI" id="CHEBI:58830"/>
        <dbReference type="EC" id="2.5.1.78"/>
    </reaction>
</comment>
<evidence type="ECO:0000256" key="7">
    <source>
        <dbReference type="ARBA" id="ARBA00072606"/>
    </source>
</evidence>
<dbReference type="GO" id="GO:0009231">
    <property type="term" value="P:riboflavin biosynthetic process"/>
    <property type="evidence" value="ECO:0007669"/>
    <property type="project" value="UniProtKB-UniRule"/>
</dbReference>
<accession>J7IS26</accession>
<dbReference type="SUPFAM" id="SSF52121">
    <property type="entry name" value="Lumazine synthase"/>
    <property type="match status" value="1"/>
</dbReference>
<dbReference type="Pfam" id="PF00885">
    <property type="entry name" value="DMRL_synthase"/>
    <property type="match status" value="1"/>
</dbReference>
<dbReference type="GO" id="GO:0009349">
    <property type="term" value="C:riboflavin synthase complex"/>
    <property type="evidence" value="ECO:0007669"/>
    <property type="project" value="UniProtKB-UniRule"/>
</dbReference>
<evidence type="ECO:0000256" key="4">
    <source>
        <dbReference type="ARBA" id="ARBA00022619"/>
    </source>
</evidence>
<dbReference type="RefSeq" id="WP_014903373.1">
    <property type="nucleotide sequence ID" value="NC_018515.1"/>
</dbReference>
<dbReference type="UniPathway" id="UPA00275">
    <property type="reaction ID" value="UER00404"/>
</dbReference>
<feature type="binding site" evidence="8">
    <location>
        <position position="127"/>
    </location>
    <ligand>
        <name>(2S)-2-hydroxy-3-oxobutyl phosphate</name>
        <dbReference type="ChEBI" id="CHEBI:58830"/>
    </ligand>
</feature>
<dbReference type="PANTHER" id="PTHR21058">
    <property type="entry name" value="6,7-DIMETHYL-8-RIBITYLLUMAZINE SYNTHASE DMRL SYNTHASE LUMAZINE SYNTHASE"/>
    <property type="match status" value="1"/>
</dbReference>
<evidence type="ECO:0000256" key="5">
    <source>
        <dbReference type="ARBA" id="ARBA00022679"/>
    </source>
</evidence>
<reference evidence="9 10" key="1">
    <citation type="journal article" date="2012" name="J. Bacteriol.">
        <title>Complete genome sequences of Desulfosporosinus orientis DSM765T, Desulfosporosinus youngiae DSM17734T, Desulfosporosinus meridiei DSM13257T, and Desulfosporosinus acidiphilus DSM22704T.</title>
        <authorList>
            <person name="Pester M."/>
            <person name="Brambilla E."/>
            <person name="Alazard D."/>
            <person name="Rattei T."/>
            <person name="Weinmaier T."/>
            <person name="Han J."/>
            <person name="Lucas S."/>
            <person name="Lapidus A."/>
            <person name="Cheng J.F."/>
            <person name="Goodwin L."/>
            <person name="Pitluck S."/>
            <person name="Peters L."/>
            <person name="Ovchinnikova G."/>
            <person name="Teshima H."/>
            <person name="Detter J.C."/>
            <person name="Han C.S."/>
            <person name="Tapia R."/>
            <person name="Land M.L."/>
            <person name="Hauser L."/>
            <person name="Kyrpides N.C."/>
            <person name="Ivanova N.N."/>
            <person name="Pagani I."/>
            <person name="Huntmann M."/>
            <person name="Wei C.L."/>
            <person name="Davenport K.W."/>
            <person name="Daligault H."/>
            <person name="Chain P.S."/>
            <person name="Chen A."/>
            <person name="Mavromatis K."/>
            <person name="Markowitz V."/>
            <person name="Szeto E."/>
            <person name="Mikhailova N."/>
            <person name="Pati A."/>
            <person name="Wagner M."/>
            <person name="Woyke T."/>
            <person name="Ollivier B."/>
            <person name="Klenk H.P."/>
            <person name="Spring S."/>
            <person name="Loy A."/>
        </authorList>
    </citation>
    <scope>NUCLEOTIDE SEQUENCE [LARGE SCALE GENOMIC DNA]</scope>
    <source>
        <strain evidence="10">ATCC BAA-275 / DSM 13257 / NCIMB 13706 / S10</strain>
    </source>
</reference>
<dbReference type="KEGG" id="dmi:Desmer_2544"/>
<dbReference type="AlphaFoldDB" id="J7IS26"/>
<dbReference type="EC" id="2.5.1.78" evidence="3 8"/>
<dbReference type="PANTHER" id="PTHR21058:SF0">
    <property type="entry name" value="6,7-DIMETHYL-8-RIBITYLLUMAZINE SYNTHASE"/>
    <property type="match status" value="1"/>
</dbReference>
<comment type="pathway">
    <text evidence="1 8">Cofactor biosynthesis; riboflavin biosynthesis; riboflavin from 2-hydroxy-3-oxobutyl phosphate and 5-amino-6-(D-ribitylamino)uracil: step 1/2.</text>
</comment>
<evidence type="ECO:0000256" key="2">
    <source>
        <dbReference type="ARBA" id="ARBA00007424"/>
    </source>
</evidence>
<proteinExistence type="inferred from homology"/>
<reference evidence="10" key="2">
    <citation type="submission" date="2012-08" db="EMBL/GenBank/DDBJ databases">
        <title>Finished genome of Desulfosporosinus meridiei DSM 13257.</title>
        <authorList>
            <person name="Huntemann M."/>
            <person name="Wei C.-L."/>
            <person name="Han J."/>
            <person name="Detter J.C."/>
            <person name="Han C."/>
            <person name="Davenport K."/>
            <person name="Daligault H."/>
            <person name="Erkkila T."/>
            <person name="Gu W."/>
            <person name="Munk A.C.C."/>
            <person name="Teshima H."/>
            <person name="Xu Y."/>
            <person name="Chain P."/>
            <person name="Tapia R."/>
            <person name="Chen A."/>
            <person name="Krypides N."/>
            <person name="Mavromatis K."/>
            <person name="Markowitz V."/>
            <person name="Szeto E."/>
            <person name="Ivanova N."/>
            <person name="Mikhailova N."/>
            <person name="Ovchinnikova G."/>
            <person name="Pagani I."/>
            <person name="Pati A."/>
            <person name="Goodwin L."/>
            <person name="Peters L."/>
            <person name="Pitluck S."/>
            <person name="Woyke T."/>
            <person name="Pester M."/>
            <person name="Spring S."/>
            <person name="Ollivier B."/>
            <person name="Rattei T."/>
            <person name="Klenk H.-P."/>
            <person name="Wagner M."/>
            <person name="Loy A."/>
        </authorList>
    </citation>
    <scope>NUCLEOTIDE SEQUENCE [LARGE SCALE GENOMIC DNA]</scope>
    <source>
        <strain evidence="10">ATCC BAA-275 / DSM 13257 / NCIMB 13706 / S10</strain>
    </source>
</reference>
<feature type="binding site" evidence="8">
    <location>
        <begin position="85"/>
        <end position="86"/>
    </location>
    <ligand>
        <name>(2S)-2-hydroxy-3-oxobutyl phosphate</name>
        <dbReference type="ChEBI" id="CHEBI:58830"/>
    </ligand>
</feature>
<sequence length="153" mass="16139">MKTYEGNLIAQGLKIAIIAARFNEFITGKLVSGAIDGLHRHGALESDIEIAWVPGAFEIPLVAQKMALTKKYDAVICLGAVIRGATPHFDLVSNEVSKGIAQVGLQTGVPIIFGVIATDSIEQAIERAGTKAGNKGFDAAMTAIETSNLLKSF</sequence>
<dbReference type="HAMAP" id="MF_00178">
    <property type="entry name" value="Lumazine_synth"/>
    <property type="match status" value="1"/>
</dbReference>
<feature type="binding site" evidence="8">
    <location>
        <position position="22"/>
    </location>
    <ligand>
        <name>5-amino-6-(D-ribitylamino)uracil</name>
        <dbReference type="ChEBI" id="CHEBI:15934"/>
    </ligand>
</feature>
<keyword evidence="10" id="KW-1185">Reference proteome</keyword>
<dbReference type="HOGENOM" id="CLU_089358_1_1_9"/>